<evidence type="ECO:0000313" key="4">
    <source>
        <dbReference type="Proteomes" id="UP000241559"/>
    </source>
</evidence>
<organism evidence="3 4">
    <name type="scientific">Mimivirus Bombay</name>
    <dbReference type="NCBI Taxonomy" id="1835008"/>
    <lineage>
        <taxon>Viruses</taxon>
        <taxon>Varidnaviria</taxon>
        <taxon>Bamfordvirae</taxon>
        <taxon>Nucleocytoviricota</taxon>
        <taxon>Megaviricetes</taxon>
        <taxon>Imitervirales</taxon>
        <taxon>Mimiviridae</taxon>
        <taxon>Megamimivirinae</taxon>
        <taxon>Mimivirus</taxon>
        <taxon>Mimivirus bradfordmassiliense</taxon>
    </lineage>
</organism>
<name>A0A159ZP94_MIMIV</name>
<dbReference type="Pfam" id="PF12323">
    <property type="entry name" value="HTH_OrfB_IS605"/>
    <property type="match status" value="1"/>
</dbReference>
<dbReference type="Proteomes" id="UP000241559">
    <property type="component" value="Segment"/>
</dbReference>
<sequence length="173" mass="20375">MKEAVKTVKPKVPAKKRIVTGSKTKKKVFVKKKPPAKKPPDKKPLKKTTKKTVKKVINRPKSIHIPNKDLKIFKWIPTPKKEFTEIETNSWYEHRKFENPNKSPIQTYNKIVPVVPPESIKQQNLANKRKKTNRPIVFISSEKIRIYPTKEQQKILQTWFRLFACMYNNLICT</sequence>
<evidence type="ECO:0000256" key="1">
    <source>
        <dbReference type="SAM" id="MobiDB-lite"/>
    </source>
</evidence>
<reference evidence="3" key="1">
    <citation type="journal article" date="2016" name="Genom Data">
        <title>Isolation and complete genome sequencing of Mimivirus bombay, a Giant Virus in sewage of Mumbai, India.</title>
        <authorList>
            <person name="Chatterjee A."/>
            <person name="Ali F."/>
            <person name="Bange D."/>
            <person name="Kondabagil K."/>
        </authorList>
    </citation>
    <scope>NUCLEOTIDE SEQUENCE [LARGE SCALE GENOMIC DNA]</scope>
    <source>
        <strain evidence="3">1</strain>
    </source>
</reference>
<protein>
    <submittedName>
        <fullName evidence="3">Putative transposase</fullName>
    </submittedName>
</protein>
<evidence type="ECO:0000313" key="3">
    <source>
        <dbReference type="EMBL" id="AMZ03292.1"/>
    </source>
</evidence>
<feature type="compositionally biased region" description="Basic residues" evidence="1">
    <location>
        <begin position="21"/>
        <end position="36"/>
    </location>
</feature>
<dbReference type="EMBL" id="KU761889">
    <property type="protein sequence ID" value="AMZ03292.1"/>
    <property type="molecule type" value="Genomic_DNA"/>
</dbReference>
<proteinExistence type="predicted"/>
<accession>A0A159ZP94</accession>
<dbReference type="InterPro" id="IPR021027">
    <property type="entry name" value="Transposase_put_HTH"/>
</dbReference>
<feature type="domain" description="Transposase putative helix-turn-helix" evidence="2">
    <location>
        <begin position="143"/>
        <end position="169"/>
    </location>
</feature>
<feature type="region of interest" description="Disordered" evidence="1">
    <location>
        <begin position="21"/>
        <end position="50"/>
    </location>
</feature>
<evidence type="ECO:0000259" key="2">
    <source>
        <dbReference type="Pfam" id="PF12323"/>
    </source>
</evidence>